<accession>A0A1Z4JGF6</accession>
<dbReference type="AlphaFoldDB" id="A0A1Z4JGF6"/>
<sequence>MTQFWRVETYRYNNDPTELFATVSDSAGSHRIRIHEFSFSLRTLTLRFHPSAGELVFRDGSVFLGGLRLEKVNGYQVNCPVDVIITARLDIAIANIEQEIQPAQYFQGIPVKAETHRFDFLVSEVSRIGVPSTNELEAEYLRFSCMNGGIGIVFPTPHQHPLQCKNCRNFHGKSYGGTFLVCGIHPYGNGEDCSDFEGQES</sequence>
<dbReference type="EMBL" id="AP018203">
    <property type="protein sequence ID" value="BAY55829.1"/>
    <property type="molecule type" value="Genomic_DNA"/>
</dbReference>
<evidence type="ECO:0000313" key="2">
    <source>
        <dbReference type="Proteomes" id="UP000217895"/>
    </source>
</evidence>
<proteinExistence type="predicted"/>
<protein>
    <submittedName>
        <fullName evidence="1">Uncharacterized protein</fullName>
    </submittedName>
</protein>
<organism evidence="1 2">
    <name type="scientific">Leptolyngbya boryana NIES-2135</name>
    <dbReference type="NCBI Taxonomy" id="1973484"/>
    <lineage>
        <taxon>Bacteria</taxon>
        <taxon>Bacillati</taxon>
        <taxon>Cyanobacteriota</taxon>
        <taxon>Cyanophyceae</taxon>
        <taxon>Leptolyngbyales</taxon>
        <taxon>Leptolyngbyaceae</taxon>
        <taxon>Leptolyngbya group</taxon>
        <taxon>Leptolyngbya</taxon>
    </lineage>
</organism>
<keyword evidence="2" id="KW-1185">Reference proteome</keyword>
<dbReference type="Proteomes" id="UP000217895">
    <property type="component" value="Chromosome"/>
</dbReference>
<reference evidence="1 2" key="1">
    <citation type="submission" date="2017-06" db="EMBL/GenBank/DDBJ databases">
        <title>Genome sequencing of cyanobaciteial culture collection at National Institute for Environmental Studies (NIES).</title>
        <authorList>
            <person name="Hirose Y."/>
            <person name="Shimura Y."/>
            <person name="Fujisawa T."/>
            <person name="Nakamura Y."/>
            <person name="Kawachi M."/>
        </authorList>
    </citation>
    <scope>NUCLEOTIDE SEQUENCE [LARGE SCALE GENOMIC DNA]</scope>
    <source>
        <strain evidence="1 2">NIES-2135</strain>
    </source>
</reference>
<name>A0A1Z4JGF6_LEPBY</name>
<evidence type="ECO:0000313" key="1">
    <source>
        <dbReference type="EMBL" id="BAY55829.1"/>
    </source>
</evidence>
<gene>
    <name evidence="1" type="ORF">NIES2135_26530</name>
</gene>